<evidence type="ECO:0000256" key="1">
    <source>
        <dbReference type="ARBA" id="ARBA00022487"/>
    </source>
</evidence>
<gene>
    <name evidence="5" type="ORF">GCM10009119_13180</name>
</gene>
<reference evidence="6" key="1">
    <citation type="journal article" date="2019" name="Int. J. Syst. Evol. Microbiol.">
        <title>The Global Catalogue of Microorganisms (GCM) 10K type strain sequencing project: providing services to taxonomists for standard genome sequencing and annotation.</title>
        <authorList>
            <consortium name="The Broad Institute Genomics Platform"/>
            <consortium name="The Broad Institute Genome Sequencing Center for Infectious Disease"/>
            <person name="Wu L."/>
            <person name="Ma J."/>
        </authorList>
    </citation>
    <scope>NUCLEOTIDE SEQUENCE [LARGE SCALE GENOMIC DNA]</scope>
    <source>
        <strain evidence="6">JCM 16112</strain>
    </source>
</reference>
<dbReference type="Proteomes" id="UP001500469">
    <property type="component" value="Unassembled WGS sequence"/>
</dbReference>
<dbReference type="Gene3D" id="3.40.50.1820">
    <property type="entry name" value="alpha/beta hydrolase"/>
    <property type="match status" value="1"/>
</dbReference>
<organism evidence="5 6">
    <name type="scientific">Algoriphagus jejuensis</name>
    <dbReference type="NCBI Taxonomy" id="419934"/>
    <lineage>
        <taxon>Bacteria</taxon>
        <taxon>Pseudomonadati</taxon>
        <taxon>Bacteroidota</taxon>
        <taxon>Cytophagia</taxon>
        <taxon>Cytophagales</taxon>
        <taxon>Cyclobacteriaceae</taxon>
        <taxon>Algoriphagus</taxon>
    </lineage>
</organism>
<evidence type="ECO:0000313" key="5">
    <source>
        <dbReference type="EMBL" id="GAA0878350.1"/>
    </source>
</evidence>
<protein>
    <submittedName>
        <fullName evidence="5">Acetylxylan esterase</fullName>
    </submittedName>
</protein>
<dbReference type="Pfam" id="PF22244">
    <property type="entry name" value="GCE_fung"/>
    <property type="match status" value="1"/>
</dbReference>
<dbReference type="PANTHER" id="PTHR22946">
    <property type="entry name" value="DIENELACTONE HYDROLASE DOMAIN-CONTAINING PROTEIN-RELATED"/>
    <property type="match status" value="1"/>
</dbReference>
<dbReference type="RefSeq" id="WP_343849676.1">
    <property type="nucleotide sequence ID" value="NZ_BAAAFI010000005.1"/>
</dbReference>
<evidence type="ECO:0000256" key="3">
    <source>
        <dbReference type="ARBA" id="ARBA00022801"/>
    </source>
</evidence>
<dbReference type="InterPro" id="IPR054579">
    <property type="entry name" value="GCE-like_dom"/>
</dbReference>
<proteinExistence type="predicted"/>
<name>A0ABP3YA59_9BACT</name>
<comment type="caution">
    <text evidence="5">The sequence shown here is derived from an EMBL/GenBank/DDBJ whole genome shotgun (WGS) entry which is preliminary data.</text>
</comment>
<keyword evidence="1" id="KW-0719">Serine esterase</keyword>
<dbReference type="InterPro" id="IPR050261">
    <property type="entry name" value="FrsA_esterase"/>
</dbReference>
<keyword evidence="3" id="KW-0378">Hydrolase</keyword>
<feature type="domain" description="4-O-methyl-glucuronoyl methylesterase-like" evidence="4">
    <location>
        <begin position="114"/>
        <end position="352"/>
    </location>
</feature>
<dbReference type="EMBL" id="BAAAFI010000005">
    <property type="protein sequence ID" value="GAA0878350.1"/>
    <property type="molecule type" value="Genomic_DNA"/>
</dbReference>
<accession>A0ABP3YA59</accession>
<dbReference type="SUPFAM" id="SSF53474">
    <property type="entry name" value="alpha/beta-Hydrolases"/>
    <property type="match status" value="1"/>
</dbReference>
<keyword evidence="6" id="KW-1185">Reference proteome</keyword>
<dbReference type="InterPro" id="IPR029058">
    <property type="entry name" value="AB_hydrolase_fold"/>
</dbReference>
<dbReference type="PANTHER" id="PTHR22946:SF9">
    <property type="entry name" value="POLYKETIDE TRANSFERASE AF380"/>
    <property type="match status" value="1"/>
</dbReference>
<evidence type="ECO:0000313" key="6">
    <source>
        <dbReference type="Proteomes" id="UP001500469"/>
    </source>
</evidence>
<evidence type="ECO:0000259" key="4">
    <source>
        <dbReference type="Pfam" id="PF22244"/>
    </source>
</evidence>
<keyword evidence="2" id="KW-0732">Signal</keyword>
<evidence type="ECO:0000256" key="2">
    <source>
        <dbReference type="ARBA" id="ARBA00022729"/>
    </source>
</evidence>
<sequence length="407" mass="45935">MIETDSTQTMIRFTCLMAMIFLGAQQLVLAQRPIHYDESKVPDLILPDVLVGYDGSLIKTPGDWEYQRRPELVAKFADQVYGQVPKDFDQIAFEVKAQPNHPHSKYSNLKEVAIYISRKGKTQIMQVKLYLPKDANKPVPVFVLISHRNVETVTGDIENRFFPVEQIVSRGYAAAIFDVEFVSPDDPDRYTVGILDELYPEQKTMPNGMKGLSAWAWGAVRVMDYLEKDPEVDASRAAVIGHSRGGKAALWTGANDTRWAITISNESGCGGAALSKRMIGETVNRINTGFPYWFSDNFKAYNDKEDELPLDQHQLIASIAPRAVYVGSSKDDTWADPKGEFLSLKIGSQVYSEIYGLDLDFPEDYKLEVQTIHQKNVGYHLREGKHDLTAYDWGKVLDFADMQYGLK</sequence>